<dbReference type="GO" id="GO:0006520">
    <property type="term" value="P:amino acid metabolic process"/>
    <property type="evidence" value="ECO:0007669"/>
    <property type="project" value="InterPro"/>
</dbReference>
<dbReference type="SUPFAM" id="SSF53383">
    <property type="entry name" value="PLP-dependent transferases"/>
    <property type="match status" value="1"/>
</dbReference>
<gene>
    <name evidence="8" type="ORF">DEH80_01790</name>
</gene>
<dbReference type="PROSITE" id="PS00105">
    <property type="entry name" value="AA_TRANSFER_CLASS_1"/>
    <property type="match status" value="1"/>
</dbReference>
<evidence type="ECO:0000256" key="6">
    <source>
        <dbReference type="RuleBase" id="RU000481"/>
    </source>
</evidence>
<dbReference type="Pfam" id="PF00155">
    <property type="entry name" value="Aminotran_1_2"/>
    <property type="match status" value="1"/>
</dbReference>
<dbReference type="FunFam" id="3.40.640.10:FF:000033">
    <property type="entry name" value="Aspartate aminotransferase"/>
    <property type="match status" value="1"/>
</dbReference>
<dbReference type="Gene3D" id="3.40.640.10">
    <property type="entry name" value="Type I PLP-dependent aspartate aminotransferase-like (Major domain)"/>
    <property type="match status" value="1"/>
</dbReference>
<feature type="domain" description="Aminotransferase class I/classII large" evidence="7">
    <location>
        <begin position="59"/>
        <end position="416"/>
    </location>
</feature>
<evidence type="ECO:0000256" key="5">
    <source>
        <dbReference type="ARBA" id="ARBA00022898"/>
    </source>
</evidence>
<dbReference type="GO" id="GO:0030170">
    <property type="term" value="F:pyridoxal phosphate binding"/>
    <property type="evidence" value="ECO:0007669"/>
    <property type="project" value="InterPro"/>
</dbReference>
<sequence length="422" mass="45330">MRGLPHVVWSVFERPVSYARLFTSAGVSPLKLSDRVQRIKPSPTLAVTARAAELRRQGKDIIGLGAGEPDFPTPAHVRAAGKSAIDDGFTRYTAVGGTPELKDAICAKFQRDNALSYTPEQILVSCGGKQSFFNLCQAMIDDGDEVIIPAPYWVSYPDMVLLAGGKPVVIETGMDAAFKITPEQLEAAITPKTRLIVLNSPSNPSGKAYTQAELAALGQVLLKHPDVFVATDDMYEHILWTDDAFANILNATPELYERCIVLNGVSKAYAMTGWRIGYAAGPAALIKAMSKIQSQSTSNPTSISQKASEAALNGDQDCVKEMLVAFKQRHDAVVAGLNALPGVSCLESDGTFYAFPDMSGLIDALPEVDNDLQLGEYLIEQAGVALVPGTAFGTPGHMRLSFATDLPTLERALERLSQVANR</sequence>
<dbReference type="GO" id="GO:0008483">
    <property type="term" value="F:transaminase activity"/>
    <property type="evidence" value="ECO:0007669"/>
    <property type="project" value="UniProtKB-KW"/>
</dbReference>
<name>A0A363UP78_9GAMM</name>
<comment type="similarity">
    <text evidence="2 6">Belongs to the class-I pyridoxal-phosphate-dependent aminotransferase family.</text>
</comment>
<evidence type="ECO:0000256" key="2">
    <source>
        <dbReference type="ARBA" id="ARBA00007441"/>
    </source>
</evidence>
<evidence type="ECO:0000256" key="4">
    <source>
        <dbReference type="ARBA" id="ARBA00022679"/>
    </source>
</evidence>
<evidence type="ECO:0000259" key="7">
    <source>
        <dbReference type="Pfam" id="PF00155"/>
    </source>
</evidence>
<keyword evidence="9" id="KW-1185">Reference proteome</keyword>
<evidence type="ECO:0000313" key="8">
    <source>
        <dbReference type="EMBL" id="PWN57263.1"/>
    </source>
</evidence>
<keyword evidence="5" id="KW-0663">Pyridoxal phosphate</keyword>
<comment type="cofactor">
    <cofactor evidence="1 6">
        <name>pyridoxal 5'-phosphate</name>
        <dbReference type="ChEBI" id="CHEBI:597326"/>
    </cofactor>
</comment>
<dbReference type="AlphaFoldDB" id="A0A363UP78"/>
<protein>
    <recommendedName>
        <fullName evidence="6">Aminotransferase</fullName>
        <ecNumber evidence="6">2.6.1.-</ecNumber>
    </recommendedName>
</protein>
<dbReference type="InterPro" id="IPR015424">
    <property type="entry name" value="PyrdxlP-dep_Trfase"/>
</dbReference>
<accession>A0A363UP78</accession>
<dbReference type="InterPro" id="IPR015421">
    <property type="entry name" value="PyrdxlP-dep_Trfase_major"/>
</dbReference>
<evidence type="ECO:0000256" key="1">
    <source>
        <dbReference type="ARBA" id="ARBA00001933"/>
    </source>
</evidence>
<proteinExistence type="inferred from homology"/>
<dbReference type="InterPro" id="IPR004839">
    <property type="entry name" value="Aminotransferase_I/II_large"/>
</dbReference>
<dbReference type="PANTHER" id="PTHR46383">
    <property type="entry name" value="ASPARTATE AMINOTRANSFERASE"/>
    <property type="match status" value="1"/>
</dbReference>
<dbReference type="InterPro" id="IPR050596">
    <property type="entry name" value="AspAT/PAT-like"/>
</dbReference>
<dbReference type="Proteomes" id="UP000251800">
    <property type="component" value="Unassembled WGS sequence"/>
</dbReference>
<evidence type="ECO:0000256" key="3">
    <source>
        <dbReference type="ARBA" id="ARBA00022576"/>
    </source>
</evidence>
<dbReference type="EC" id="2.6.1.-" evidence="6"/>
<evidence type="ECO:0000313" key="9">
    <source>
        <dbReference type="Proteomes" id="UP000251800"/>
    </source>
</evidence>
<keyword evidence="4 6" id="KW-0808">Transferase</keyword>
<dbReference type="Gene3D" id="3.90.1150.10">
    <property type="entry name" value="Aspartate Aminotransferase, domain 1"/>
    <property type="match status" value="1"/>
</dbReference>
<dbReference type="EMBL" id="QEQK01000002">
    <property type="protein sequence ID" value="PWN57263.1"/>
    <property type="molecule type" value="Genomic_DNA"/>
</dbReference>
<dbReference type="PANTHER" id="PTHR46383:SF1">
    <property type="entry name" value="ASPARTATE AMINOTRANSFERASE"/>
    <property type="match status" value="1"/>
</dbReference>
<comment type="caution">
    <text evidence="8">The sequence shown here is derived from an EMBL/GenBank/DDBJ whole genome shotgun (WGS) entry which is preliminary data.</text>
</comment>
<reference evidence="8 9" key="1">
    <citation type="submission" date="2018-05" db="EMBL/GenBank/DDBJ databases">
        <title>Abyssibacter profundi OUC007T gen. nov., sp. nov, a marine bacterium isolated from seawater of the Mariana Trench.</title>
        <authorList>
            <person name="Zhou S."/>
        </authorList>
    </citation>
    <scope>NUCLEOTIDE SEQUENCE [LARGE SCALE GENOMIC DNA]</scope>
    <source>
        <strain evidence="8 9">OUC007</strain>
    </source>
</reference>
<keyword evidence="3 6" id="KW-0032">Aminotransferase</keyword>
<organism evidence="8 9">
    <name type="scientific">Abyssibacter profundi</name>
    <dbReference type="NCBI Taxonomy" id="2182787"/>
    <lineage>
        <taxon>Bacteria</taxon>
        <taxon>Pseudomonadati</taxon>
        <taxon>Pseudomonadota</taxon>
        <taxon>Gammaproteobacteria</taxon>
        <taxon>Chromatiales</taxon>
        <taxon>Oceanococcaceae</taxon>
        <taxon>Abyssibacter</taxon>
    </lineage>
</organism>
<dbReference type="OrthoDB" id="9803354at2"/>
<dbReference type="CDD" id="cd00609">
    <property type="entry name" value="AAT_like"/>
    <property type="match status" value="1"/>
</dbReference>
<dbReference type="InterPro" id="IPR004838">
    <property type="entry name" value="NHTrfase_class1_PyrdxlP-BS"/>
</dbReference>
<dbReference type="InterPro" id="IPR015422">
    <property type="entry name" value="PyrdxlP-dep_Trfase_small"/>
</dbReference>